<protein>
    <submittedName>
        <fullName evidence="2">Uncharacterized protein</fullName>
    </submittedName>
</protein>
<feature type="transmembrane region" description="Helical" evidence="1">
    <location>
        <begin position="158"/>
        <end position="182"/>
    </location>
</feature>
<dbReference type="AlphaFoldDB" id="A0A3E0U3J7"/>
<keyword evidence="1" id="KW-0472">Membrane</keyword>
<gene>
    <name evidence="2" type="ORF">DXX94_11580</name>
</gene>
<feature type="transmembrane region" description="Helical" evidence="1">
    <location>
        <begin position="94"/>
        <end position="112"/>
    </location>
</feature>
<accession>A0A3E0U3J7</accession>
<dbReference type="Proteomes" id="UP000256899">
    <property type="component" value="Unassembled WGS sequence"/>
</dbReference>
<name>A0A3E0U3J7_9GAMM</name>
<dbReference type="RefSeq" id="WP_116016024.1">
    <property type="nucleotide sequence ID" value="NZ_QUOT01000001.1"/>
</dbReference>
<feature type="transmembrane region" description="Helical" evidence="1">
    <location>
        <begin position="132"/>
        <end position="152"/>
    </location>
</feature>
<proteinExistence type="predicted"/>
<comment type="caution">
    <text evidence="2">The sequence shown here is derived from an EMBL/GenBank/DDBJ whole genome shotgun (WGS) entry which is preliminary data.</text>
</comment>
<keyword evidence="1" id="KW-0812">Transmembrane</keyword>
<evidence type="ECO:0000313" key="2">
    <source>
        <dbReference type="EMBL" id="REL31300.1"/>
    </source>
</evidence>
<evidence type="ECO:0000313" key="3">
    <source>
        <dbReference type="Proteomes" id="UP000256899"/>
    </source>
</evidence>
<keyword evidence="1" id="KW-1133">Transmembrane helix</keyword>
<evidence type="ECO:0000256" key="1">
    <source>
        <dbReference type="SAM" id="Phobius"/>
    </source>
</evidence>
<reference evidence="3" key="1">
    <citation type="submission" date="2018-08" db="EMBL/GenBank/DDBJ databases">
        <title>Thalassotalea euphylliae genome.</title>
        <authorList>
            <person name="Summers S."/>
            <person name="Rice S.A."/>
            <person name="Freckelton M.L."/>
            <person name="Nedved B.T."/>
            <person name="Hadfield M.G."/>
        </authorList>
    </citation>
    <scope>NUCLEOTIDE SEQUENCE [LARGE SCALE GENOMIC DNA]</scope>
    <source>
        <strain evidence="3">H3</strain>
    </source>
</reference>
<keyword evidence="3" id="KW-1185">Reference proteome</keyword>
<sequence length="296" mass="32961">MDDNSPRSSQAASHSKGSLTTLYLKITGLTAIVSGLFGVGYQKGIILTMNLGNLSGNYEVREIFNSAVLGYLHAFSLFENLEYWPTVLHKLSESYGLLVVLLCIGVIPPLMYRNSLKVKNYLSSISFSRHAIIEKTFSSLILSPIAIISGAYAAILSVLLACYMIPFLVSVFVFPTLVGYVLGENFVAKEMEQKFCVPITQEMKGRQKLRQCTQVSIRGKTITAKIFLETSDAYFMRRNSAFIYVTKNGSNCIYSIYANSEEAIKNDKFKFVDEDIKSFCDSKDGVEWNNKPNSAA</sequence>
<organism evidence="2 3">
    <name type="scientific">Thalassotalea euphylliae</name>
    <dbReference type="NCBI Taxonomy" id="1655234"/>
    <lineage>
        <taxon>Bacteria</taxon>
        <taxon>Pseudomonadati</taxon>
        <taxon>Pseudomonadota</taxon>
        <taxon>Gammaproteobacteria</taxon>
        <taxon>Alteromonadales</taxon>
        <taxon>Colwelliaceae</taxon>
        <taxon>Thalassotalea</taxon>
    </lineage>
</organism>
<dbReference type="EMBL" id="QUOT01000001">
    <property type="protein sequence ID" value="REL31300.1"/>
    <property type="molecule type" value="Genomic_DNA"/>
</dbReference>
<feature type="transmembrane region" description="Helical" evidence="1">
    <location>
        <begin position="21"/>
        <end position="41"/>
    </location>
</feature>